<proteinExistence type="predicted"/>
<dbReference type="Proteomes" id="UP001203880">
    <property type="component" value="Unassembled WGS sequence"/>
</dbReference>
<feature type="region of interest" description="Disordered" evidence="1">
    <location>
        <begin position="81"/>
        <end position="105"/>
    </location>
</feature>
<feature type="region of interest" description="Disordered" evidence="1">
    <location>
        <begin position="217"/>
        <end position="258"/>
    </location>
</feature>
<dbReference type="EMBL" id="JAMFMB010000012">
    <property type="protein sequence ID" value="MCL6284130.1"/>
    <property type="molecule type" value="Genomic_DNA"/>
</dbReference>
<protein>
    <recommendedName>
        <fullName evidence="4">DUF2497 domain-containing protein</fullName>
    </recommendedName>
</protein>
<feature type="region of interest" description="Disordered" evidence="1">
    <location>
        <begin position="21"/>
        <end position="48"/>
    </location>
</feature>
<sequence length="311" mass="33459">MSNQAANMGIEDVLSSIKKLVSNEGAPEPRPAAPRRPKKANKLVLTPALRVMESAPEADRRALPERASAVPWKNPKTTLYEAQAAGSAEVETRPSKPRPMLLRPEDAVPNDKVAWIRPEVARDDLRGDESSADDFAFHGKESAASAIAESVAEPLSKKIEALEAAIARTIDQWEPDGTTDEEYSGTKVGSGIAWQGRAPEKGAAAQVEIAAGSVVEPAADETAQDRADPAAPEVSAPQEMQAGRAPHSAAQTQQTPLASKEAVLDQDSLRAMVSDIVRQELQGVLGERITRNVRKLVRREIHRALTARDLE</sequence>
<comment type="caution">
    <text evidence="2">The sequence shown here is derived from an EMBL/GenBank/DDBJ whole genome shotgun (WGS) entry which is preliminary data.</text>
</comment>
<evidence type="ECO:0000313" key="2">
    <source>
        <dbReference type="EMBL" id="MCL6284130.1"/>
    </source>
</evidence>
<evidence type="ECO:0008006" key="4">
    <source>
        <dbReference type="Google" id="ProtNLM"/>
    </source>
</evidence>
<gene>
    <name evidence="2" type="ORF">M3P21_11395</name>
</gene>
<reference evidence="2" key="1">
    <citation type="submission" date="2022-05" db="EMBL/GenBank/DDBJ databases">
        <authorList>
            <person name="Park J.-S."/>
        </authorList>
    </citation>
    <scope>NUCLEOTIDE SEQUENCE</scope>
    <source>
        <strain evidence="2">2012CJ41-6</strain>
    </source>
</reference>
<organism evidence="2 3">
    <name type="scientific">Ruegeria spongiae</name>
    <dbReference type="NCBI Taxonomy" id="2942209"/>
    <lineage>
        <taxon>Bacteria</taxon>
        <taxon>Pseudomonadati</taxon>
        <taxon>Pseudomonadota</taxon>
        <taxon>Alphaproteobacteria</taxon>
        <taxon>Rhodobacterales</taxon>
        <taxon>Roseobacteraceae</taxon>
        <taxon>Ruegeria</taxon>
    </lineage>
</organism>
<evidence type="ECO:0000313" key="3">
    <source>
        <dbReference type="Proteomes" id="UP001203880"/>
    </source>
</evidence>
<name>A0ABT0Q2S1_9RHOB</name>
<keyword evidence="3" id="KW-1185">Reference proteome</keyword>
<evidence type="ECO:0000256" key="1">
    <source>
        <dbReference type="SAM" id="MobiDB-lite"/>
    </source>
</evidence>
<dbReference type="RefSeq" id="WP_249710105.1">
    <property type="nucleotide sequence ID" value="NZ_JAMFMB010000012.1"/>
</dbReference>
<accession>A0ABT0Q2S1</accession>